<evidence type="ECO:0000256" key="10">
    <source>
        <dbReference type="SAM" id="MobiDB-lite"/>
    </source>
</evidence>
<dbReference type="PROSITE" id="PS50090">
    <property type="entry name" value="MYB_LIKE"/>
    <property type="match status" value="1"/>
</dbReference>
<evidence type="ECO:0008006" key="15">
    <source>
        <dbReference type="Google" id="ProtNLM"/>
    </source>
</evidence>
<dbReference type="PANTHER" id="PTHR12802:SF155">
    <property type="entry name" value="DEUBIQUITINASE MYSM1"/>
    <property type="match status" value="1"/>
</dbReference>
<feature type="region of interest" description="Disordered" evidence="10">
    <location>
        <begin position="1"/>
        <end position="27"/>
    </location>
</feature>
<dbReference type="PROSITE" id="PS51293">
    <property type="entry name" value="SANT"/>
    <property type="match status" value="1"/>
</dbReference>
<evidence type="ECO:0000256" key="2">
    <source>
        <dbReference type="ARBA" id="ARBA00022723"/>
    </source>
</evidence>
<dbReference type="InterPro" id="IPR017930">
    <property type="entry name" value="Myb_dom"/>
</dbReference>
<dbReference type="GO" id="GO:0008237">
    <property type="term" value="F:metallopeptidase activity"/>
    <property type="evidence" value="ECO:0007669"/>
    <property type="project" value="UniProtKB-KW"/>
</dbReference>
<evidence type="ECO:0000313" key="14">
    <source>
        <dbReference type="EMBL" id="CAE0443594.1"/>
    </source>
</evidence>
<name>A0A7S3PLT1_9STRA</name>
<evidence type="ECO:0000259" key="12">
    <source>
        <dbReference type="PROSITE" id="PS51293"/>
    </source>
</evidence>
<evidence type="ECO:0000256" key="8">
    <source>
        <dbReference type="ARBA" id="ARBA00023163"/>
    </source>
</evidence>
<evidence type="ECO:0000256" key="5">
    <source>
        <dbReference type="ARBA" id="ARBA00023015"/>
    </source>
</evidence>
<evidence type="ECO:0000256" key="9">
    <source>
        <dbReference type="ARBA" id="ARBA00023242"/>
    </source>
</evidence>
<evidence type="ECO:0000256" key="6">
    <source>
        <dbReference type="ARBA" id="ARBA00023049"/>
    </source>
</evidence>
<protein>
    <recommendedName>
        <fullName evidence="15">HTH myb-type domain-containing protein</fullName>
    </recommendedName>
</protein>
<keyword evidence="3" id="KW-0378">Hydrolase</keyword>
<evidence type="ECO:0000259" key="13">
    <source>
        <dbReference type="PROSITE" id="PS51294"/>
    </source>
</evidence>
<feature type="compositionally biased region" description="Basic and acidic residues" evidence="10">
    <location>
        <begin position="100"/>
        <end position="109"/>
    </location>
</feature>
<dbReference type="Gene3D" id="1.10.10.60">
    <property type="entry name" value="Homeodomain-like"/>
    <property type="match status" value="1"/>
</dbReference>
<dbReference type="EMBL" id="HBIN01017895">
    <property type="protein sequence ID" value="CAE0443594.1"/>
    <property type="molecule type" value="Transcribed_RNA"/>
</dbReference>
<dbReference type="InterPro" id="IPR006447">
    <property type="entry name" value="Myb_dom_plants"/>
</dbReference>
<feature type="region of interest" description="Disordered" evidence="10">
    <location>
        <begin position="186"/>
        <end position="225"/>
    </location>
</feature>
<dbReference type="CDD" id="cd00167">
    <property type="entry name" value="SANT"/>
    <property type="match status" value="1"/>
</dbReference>
<keyword evidence="5" id="KW-0805">Transcription regulation</keyword>
<dbReference type="PANTHER" id="PTHR12802">
    <property type="entry name" value="SWI/SNF COMPLEX-RELATED"/>
    <property type="match status" value="1"/>
</dbReference>
<evidence type="ECO:0000256" key="3">
    <source>
        <dbReference type="ARBA" id="ARBA00022801"/>
    </source>
</evidence>
<sequence>MKQEEMTYSEELDDIEKNDGTSNINTGRWTREEHNMFLHGLETYGKEWKKIADLIKTRSVVQIRTHAQKYFQKVAKHTGGPVMSTSKKEAVVKPPSKKRKPEDGSDGFKKPGSITVPPFSARKAQETTNVEKKELGGATPRTVAAATILLRPRIEHKLETGGATPKTRENAAWLAGKSENALQVLEKRRRSGNSKSPHSPRMRLGNLTWDTATAAATTGGSRKRR</sequence>
<organism evidence="14">
    <name type="scientific">Aplanochytrium stocchinoi</name>
    <dbReference type="NCBI Taxonomy" id="215587"/>
    <lineage>
        <taxon>Eukaryota</taxon>
        <taxon>Sar</taxon>
        <taxon>Stramenopiles</taxon>
        <taxon>Bigyra</taxon>
        <taxon>Labyrinthulomycetes</taxon>
        <taxon>Thraustochytrida</taxon>
        <taxon>Thraustochytriidae</taxon>
        <taxon>Aplanochytrium</taxon>
    </lineage>
</organism>
<evidence type="ECO:0000256" key="4">
    <source>
        <dbReference type="ARBA" id="ARBA00022833"/>
    </source>
</evidence>
<proteinExistence type="predicted"/>
<keyword evidence="7" id="KW-0238">DNA-binding</keyword>
<feature type="domain" description="HTH myb-type" evidence="13">
    <location>
        <begin position="21"/>
        <end position="75"/>
    </location>
</feature>
<dbReference type="FunFam" id="1.10.10.60:FF:000151">
    <property type="entry name" value="histone H2A deubiquitinase MYSM1 isoform X2"/>
    <property type="match status" value="1"/>
</dbReference>
<dbReference type="AlphaFoldDB" id="A0A7S3PLT1"/>
<keyword evidence="9" id="KW-0539">Nucleus</keyword>
<dbReference type="InterPro" id="IPR001005">
    <property type="entry name" value="SANT/Myb"/>
</dbReference>
<dbReference type="Pfam" id="PF00249">
    <property type="entry name" value="Myb_DNA-binding"/>
    <property type="match status" value="1"/>
</dbReference>
<feature type="region of interest" description="Disordered" evidence="10">
    <location>
        <begin position="78"/>
        <end position="138"/>
    </location>
</feature>
<keyword evidence="2" id="KW-0479">Metal-binding</keyword>
<keyword evidence="1" id="KW-0645">Protease</keyword>
<dbReference type="NCBIfam" id="TIGR01557">
    <property type="entry name" value="myb_SHAQKYF"/>
    <property type="match status" value="1"/>
</dbReference>
<dbReference type="GO" id="GO:0046872">
    <property type="term" value="F:metal ion binding"/>
    <property type="evidence" value="ECO:0007669"/>
    <property type="project" value="UniProtKB-KW"/>
</dbReference>
<dbReference type="InterPro" id="IPR009057">
    <property type="entry name" value="Homeodomain-like_sf"/>
</dbReference>
<dbReference type="GO" id="GO:0006508">
    <property type="term" value="P:proteolysis"/>
    <property type="evidence" value="ECO:0007669"/>
    <property type="project" value="UniProtKB-KW"/>
</dbReference>
<feature type="compositionally biased region" description="Acidic residues" evidence="10">
    <location>
        <begin position="7"/>
        <end position="16"/>
    </location>
</feature>
<feature type="domain" description="SANT" evidence="12">
    <location>
        <begin position="28"/>
        <end position="75"/>
    </location>
</feature>
<keyword evidence="8" id="KW-0804">Transcription</keyword>
<evidence type="ECO:0000259" key="11">
    <source>
        <dbReference type="PROSITE" id="PS50090"/>
    </source>
</evidence>
<dbReference type="SMART" id="SM00717">
    <property type="entry name" value="SANT"/>
    <property type="match status" value="1"/>
</dbReference>
<keyword evidence="6" id="KW-0482">Metalloprotease</keyword>
<feature type="compositionally biased region" description="Basic and acidic residues" evidence="10">
    <location>
        <begin position="123"/>
        <end position="135"/>
    </location>
</feature>
<keyword evidence="4" id="KW-0862">Zinc</keyword>
<dbReference type="SUPFAM" id="SSF46689">
    <property type="entry name" value="Homeodomain-like"/>
    <property type="match status" value="1"/>
</dbReference>
<dbReference type="PROSITE" id="PS51294">
    <property type="entry name" value="HTH_MYB"/>
    <property type="match status" value="1"/>
</dbReference>
<accession>A0A7S3PLT1</accession>
<evidence type="ECO:0000256" key="1">
    <source>
        <dbReference type="ARBA" id="ARBA00022670"/>
    </source>
</evidence>
<feature type="domain" description="Myb-like" evidence="11">
    <location>
        <begin position="21"/>
        <end position="71"/>
    </location>
</feature>
<reference evidence="14" key="1">
    <citation type="submission" date="2021-01" db="EMBL/GenBank/DDBJ databases">
        <authorList>
            <person name="Corre E."/>
            <person name="Pelletier E."/>
            <person name="Niang G."/>
            <person name="Scheremetjew M."/>
            <person name="Finn R."/>
            <person name="Kale V."/>
            <person name="Holt S."/>
            <person name="Cochrane G."/>
            <person name="Meng A."/>
            <person name="Brown T."/>
            <person name="Cohen L."/>
        </authorList>
    </citation>
    <scope>NUCLEOTIDE SEQUENCE</scope>
    <source>
        <strain evidence="14">GSBS06</strain>
    </source>
</reference>
<dbReference type="InterPro" id="IPR017884">
    <property type="entry name" value="SANT_dom"/>
</dbReference>
<evidence type="ECO:0000256" key="7">
    <source>
        <dbReference type="ARBA" id="ARBA00023125"/>
    </source>
</evidence>
<gene>
    <name evidence="14" type="ORF">ASTO00021_LOCUS13656</name>
</gene>
<dbReference type="GO" id="GO:0003677">
    <property type="term" value="F:DNA binding"/>
    <property type="evidence" value="ECO:0007669"/>
    <property type="project" value="UniProtKB-KW"/>
</dbReference>